<evidence type="ECO:0000313" key="2">
    <source>
        <dbReference type="EMBL" id="CAD8903186.1"/>
    </source>
</evidence>
<dbReference type="EMBL" id="HBFR01041605">
    <property type="protein sequence ID" value="CAD8903186.1"/>
    <property type="molecule type" value="Transcribed_RNA"/>
</dbReference>
<keyword evidence="1" id="KW-1133">Transmembrane helix</keyword>
<reference evidence="2" key="1">
    <citation type="submission" date="2021-01" db="EMBL/GenBank/DDBJ databases">
        <authorList>
            <person name="Corre E."/>
            <person name="Pelletier E."/>
            <person name="Niang G."/>
            <person name="Scheremetjew M."/>
            <person name="Finn R."/>
            <person name="Kale V."/>
            <person name="Holt S."/>
            <person name="Cochrane G."/>
            <person name="Meng A."/>
            <person name="Brown T."/>
            <person name="Cohen L."/>
        </authorList>
    </citation>
    <scope>NUCLEOTIDE SEQUENCE</scope>
    <source>
        <strain evidence="2">308</strain>
    </source>
</reference>
<sequence length="550" mass="61778">MSFSQKVTAMSRTMTFVTPKFVKIVDWRLAALNYFLSLVIVVYVLLQIFMSKNFLETEVPLGHFTSWARIEPDYYSSQSETKIPCSNLTNYTFMFDERDSFKDVRCAFLSGDELITKTPTGDLFIATHLEEKITFRSPEPDGGCASNITFTDGDEPVDLSPDRFKGFEGRPGLCSYEKKVNWLTVGAEQVKIFIRHEASAEKVSKRKVPNPRTIIQGPDGTVFSTFEGRIELSLAKILEIAKVDLDKRFADHYNYNTQDPDPNLGIGPDKKRTPIARLSGVRISMALKYYNHGLDDKSFKNIAIGPKTPYAILEINPSFSWTSLGQKLTYRSNRESLDDPITMKDGVPDGYMLTMYPRGISIDISTSGIVGSFSFSYLLNQIITGLVLLGTASTICTMVAKYMLGTKSKIYSRMMQEEVNVDRDAAKYALQGMLATKQYRKLEMIDGVEGITLDELHQEIKKAFCGDVVENKTGSSGPNLSDHECLILAMYIMRVADDEAKERFLKGLPNLTVSEMGDGRSINLSEWTEIMTGDVIDNEMLKEIIKGEND</sequence>
<name>A0A7S1BZR3_9STRA</name>
<dbReference type="AlphaFoldDB" id="A0A7S1BZR3"/>
<feature type="transmembrane region" description="Helical" evidence="1">
    <location>
        <begin position="27"/>
        <end position="46"/>
    </location>
</feature>
<accession>A0A7S1BZR3</accession>
<keyword evidence="1" id="KW-0472">Membrane</keyword>
<gene>
    <name evidence="2" type="ORF">CHYS00102_LOCUS30405</name>
</gene>
<protein>
    <submittedName>
        <fullName evidence="2">Uncharacterized protein</fullName>
    </submittedName>
</protein>
<organism evidence="2">
    <name type="scientific">Corethron hystrix</name>
    <dbReference type="NCBI Taxonomy" id="216773"/>
    <lineage>
        <taxon>Eukaryota</taxon>
        <taxon>Sar</taxon>
        <taxon>Stramenopiles</taxon>
        <taxon>Ochrophyta</taxon>
        <taxon>Bacillariophyta</taxon>
        <taxon>Coscinodiscophyceae</taxon>
        <taxon>Corethrophycidae</taxon>
        <taxon>Corethrales</taxon>
        <taxon>Corethraceae</taxon>
        <taxon>Corethron</taxon>
    </lineage>
</organism>
<evidence type="ECO:0000256" key="1">
    <source>
        <dbReference type="SAM" id="Phobius"/>
    </source>
</evidence>
<proteinExistence type="predicted"/>
<feature type="transmembrane region" description="Helical" evidence="1">
    <location>
        <begin position="385"/>
        <end position="404"/>
    </location>
</feature>
<keyword evidence="1" id="KW-0812">Transmembrane</keyword>